<dbReference type="InterPro" id="IPR009057">
    <property type="entry name" value="Homeodomain-like_sf"/>
</dbReference>
<comment type="caution">
    <text evidence="8">The sequence shown here is derived from an EMBL/GenBank/DDBJ whole genome shotgun (WGS) entry which is preliminary data.</text>
</comment>
<gene>
    <name evidence="8" type="ORF">BOX15_Mlig002889g2</name>
</gene>
<dbReference type="GO" id="GO:0003714">
    <property type="term" value="F:transcription corepressor activity"/>
    <property type="evidence" value="ECO:0007669"/>
    <property type="project" value="TreeGrafter"/>
</dbReference>
<evidence type="ECO:0000313" key="8">
    <source>
        <dbReference type="EMBL" id="PAA48269.1"/>
    </source>
</evidence>
<dbReference type="GO" id="GO:0000122">
    <property type="term" value="P:negative regulation of transcription by RNA polymerase II"/>
    <property type="evidence" value="ECO:0007669"/>
    <property type="project" value="TreeGrafter"/>
</dbReference>
<sequence>MRARVRPDLPCPDVLAMWPSDDVDAFENGLLHYGKNFWLVQSERLRCRPVGQLVHFYYLWKKTARHDAFASRFRSLCRAGGGGGHGQQQRQQATAAAAAATSAPRPHSLLASSPPHHLTQQYAARN</sequence>
<keyword evidence="4" id="KW-0238">DNA-binding</keyword>
<dbReference type="EMBL" id="NIVC01004194">
    <property type="protein sequence ID" value="PAA48269.1"/>
    <property type="molecule type" value="Genomic_DNA"/>
</dbReference>
<dbReference type="Gene3D" id="1.10.10.60">
    <property type="entry name" value="Homeodomain-like"/>
    <property type="match status" value="1"/>
</dbReference>
<dbReference type="OrthoDB" id="5916873at2759"/>
<proteinExistence type="predicted"/>
<evidence type="ECO:0000259" key="7">
    <source>
        <dbReference type="PROSITE" id="PS51293"/>
    </source>
</evidence>
<evidence type="ECO:0000256" key="3">
    <source>
        <dbReference type="ARBA" id="ARBA00022833"/>
    </source>
</evidence>
<dbReference type="AlphaFoldDB" id="A0A267DI97"/>
<protein>
    <recommendedName>
        <fullName evidence="7">SANT domain-containing protein</fullName>
    </recommendedName>
</protein>
<keyword evidence="5" id="KW-0539">Nucleus</keyword>
<dbReference type="STRING" id="282301.A0A267DI97"/>
<dbReference type="GO" id="GO:0003677">
    <property type="term" value="F:DNA binding"/>
    <property type="evidence" value="ECO:0007669"/>
    <property type="project" value="UniProtKB-KW"/>
</dbReference>
<dbReference type="Proteomes" id="UP000215902">
    <property type="component" value="Unassembled WGS sequence"/>
</dbReference>
<dbReference type="PANTHER" id="PTHR10865">
    <property type="entry name" value="METASTASIS-ASSOCIATED PROTEIN AND MESODERM INDUCTION EARLY RESPONSE PROTEIN"/>
    <property type="match status" value="1"/>
</dbReference>
<evidence type="ECO:0000256" key="4">
    <source>
        <dbReference type="ARBA" id="ARBA00023125"/>
    </source>
</evidence>
<dbReference type="GO" id="GO:0042826">
    <property type="term" value="F:histone deacetylase binding"/>
    <property type="evidence" value="ECO:0007669"/>
    <property type="project" value="TreeGrafter"/>
</dbReference>
<name>A0A267DI97_9PLAT</name>
<evidence type="ECO:0000256" key="1">
    <source>
        <dbReference type="ARBA" id="ARBA00022723"/>
    </source>
</evidence>
<dbReference type="InterPro" id="IPR017884">
    <property type="entry name" value="SANT_dom"/>
</dbReference>
<keyword evidence="3" id="KW-0862">Zinc</keyword>
<evidence type="ECO:0000313" key="9">
    <source>
        <dbReference type="Proteomes" id="UP000215902"/>
    </source>
</evidence>
<dbReference type="InterPro" id="IPR040138">
    <property type="entry name" value="MIER/MTA"/>
</dbReference>
<dbReference type="PANTHER" id="PTHR10865:SF28">
    <property type="entry name" value="ELM2 DOMAIN-CONTAINING PROTEIN"/>
    <property type="match status" value="1"/>
</dbReference>
<accession>A0A267DI97</accession>
<keyword evidence="9" id="KW-1185">Reference proteome</keyword>
<dbReference type="GO" id="GO:0008270">
    <property type="term" value="F:zinc ion binding"/>
    <property type="evidence" value="ECO:0007669"/>
    <property type="project" value="UniProtKB-KW"/>
</dbReference>
<evidence type="ECO:0000256" key="5">
    <source>
        <dbReference type="ARBA" id="ARBA00023242"/>
    </source>
</evidence>
<feature type="region of interest" description="Disordered" evidence="6">
    <location>
        <begin position="79"/>
        <end position="126"/>
    </location>
</feature>
<keyword evidence="1" id="KW-0479">Metal-binding</keyword>
<dbReference type="GO" id="GO:0005654">
    <property type="term" value="C:nucleoplasm"/>
    <property type="evidence" value="ECO:0007669"/>
    <property type="project" value="TreeGrafter"/>
</dbReference>
<reference evidence="8 9" key="1">
    <citation type="submission" date="2017-06" db="EMBL/GenBank/DDBJ databases">
        <title>A platform for efficient transgenesis in Macrostomum lignano, a flatworm model organism for stem cell research.</title>
        <authorList>
            <person name="Berezikov E."/>
        </authorList>
    </citation>
    <scope>NUCLEOTIDE SEQUENCE [LARGE SCALE GENOMIC DNA]</scope>
    <source>
        <strain evidence="8">DV1</strain>
        <tissue evidence="8">Whole organism</tissue>
    </source>
</reference>
<dbReference type="PROSITE" id="PS51293">
    <property type="entry name" value="SANT"/>
    <property type="match status" value="1"/>
</dbReference>
<evidence type="ECO:0000256" key="6">
    <source>
        <dbReference type="SAM" id="MobiDB-lite"/>
    </source>
</evidence>
<dbReference type="FunFam" id="1.10.10.60:FF:000012">
    <property type="entry name" value="Metastasis-associated 1 family, member 3"/>
    <property type="match status" value="1"/>
</dbReference>
<evidence type="ECO:0000256" key="2">
    <source>
        <dbReference type="ARBA" id="ARBA00022771"/>
    </source>
</evidence>
<organism evidence="8 9">
    <name type="scientific">Macrostomum lignano</name>
    <dbReference type="NCBI Taxonomy" id="282301"/>
    <lineage>
        <taxon>Eukaryota</taxon>
        <taxon>Metazoa</taxon>
        <taxon>Spiralia</taxon>
        <taxon>Lophotrochozoa</taxon>
        <taxon>Platyhelminthes</taxon>
        <taxon>Rhabditophora</taxon>
        <taxon>Macrostomorpha</taxon>
        <taxon>Macrostomida</taxon>
        <taxon>Macrostomidae</taxon>
        <taxon>Macrostomum</taxon>
    </lineage>
</organism>
<feature type="compositionally biased region" description="Low complexity" evidence="6">
    <location>
        <begin position="87"/>
        <end position="108"/>
    </location>
</feature>
<keyword evidence="2" id="KW-0863">Zinc-finger</keyword>
<feature type="domain" description="SANT" evidence="7">
    <location>
        <begin position="13"/>
        <end position="65"/>
    </location>
</feature>
<dbReference type="SUPFAM" id="SSF46689">
    <property type="entry name" value="Homeodomain-like"/>
    <property type="match status" value="1"/>
</dbReference>